<gene>
    <name evidence="10" type="ORF">AALO_G00217200</name>
</gene>
<dbReference type="EMBL" id="JADWDJ010000016">
    <property type="protein sequence ID" value="KAG5268851.1"/>
    <property type="molecule type" value="Genomic_DNA"/>
</dbReference>
<dbReference type="Pfam" id="PF00170">
    <property type="entry name" value="bZIP_1"/>
    <property type="match status" value="1"/>
</dbReference>
<evidence type="ECO:0000313" key="10">
    <source>
        <dbReference type="EMBL" id="KAG5268851.1"/>
    </source>
</evidence>
<feature type="compositionally biased region" description="Basic and acidic residues" evidence="8">
    <location>
        <begin position="29"/>
        <end position="39"/>
    </location>
</feature>
<keyword evidence="3" id="KW-0805">Transcription regulation</keyword>
<keyword evidence="7" id="KW-0175">Coiled coil</keyword>
<sequence length="512" mass="57554">MESHVSPLSSMMPAFVSNAAHHMNQKNQSQEERGEEPLRKRQIIGEYSTDWMTEKEELCSFSPSSESSPGSSQPASPPEHDVQVPSDLHIMTSLLQEELSQFEDYFLSDFSPAKVEKWQKSHKGVQGMDSTLCYEFPYASHSPSQSETNPLLVSLGELDQVGFCGGPMGRPKMLRPTAFNNGPPHYSGRRVAPNAFREGMDSQKQTWTLQKETWTSKESYSGFDSMVLDHSSVDRTFGKNAGGVKKVKECAILLKEEENYCFRGDVFCSVEMAPGYCVSGPLNGHSKKESHLMHGMKNVGWQDRMDIPFLQCNGNGRNLEFSEPEAAEEYFYQHGVGAAEPCPGFMDPLDASVKGVVSEPQLQNHRPYHECLGEGFECVLGGDSVVSAMHRPVQRPKDKLCALKGELRAVPMEGQPGERKQKKRDQNKTAAHRCNSCYVNLKNHMMVQNGRYRQRKRAELDSLEAELQGLEGQNRALRDKAESVEREIQYVKDLLIEVYKARSQRIKDDISA</sequence>
<dbReference type="PANTHER" id="PTHR13044:SF3">
    <property type="entry name" value="CYCLIC AMP-DEPENDENT TRANSCRIPTION FACTOR ATF-5"/>
    <property type="match status" value="1"/>
</dbReference>
<dbReference type="FunFam" id="1.20.5.170:FF:000021">
    <property type="entry name" value="Cyclic AMP-dependent transcription factor ATF-4"/>
    <property type="match status" value="1"/>
</dbReference>
<organism evidence="10 11">
    <name type="scientific">Alosa alosa</name>
    <name type="common">allis shad</name>
    <dbReference type="NCBI Taxonomy" id="278164"/>
    <lineage>
        <taxon>Eukaryota</taxon>
        <taxon>Metazoa</taxon>
        <taxon>Chordata</taxon>
        <taxon>Craniata</taxon>
        <taxon>Vertebrata</taxon>
        <taxon>Euteleostomi</taxon>
        <taxon>Actinopterygii</taxon>
        <taxon>Neopterygii</taxon>
        <taxon>Teleostei</taxon>
        <taxon>Clupei</taxon>
        <taxon>Clupeiformes</taxon>
        <taxon>Clupeoidei</taxon>
        <taxon>Clupeidae</taxon>
        <taxon>Alosa</taxon>
    </lineage>
</organism>
<evidence type="ECO:0000259" key="9">
    <source>
        <dbReference type="SMART" id="SM00338"/>
    </source>
</evidence>
<keyword evidence="6" id="KW-0539">Nucleus</keyword>
<dbReference type="InterPro" id="IPR046347">
    <property type="entry name" value="bZIP_sf"/>
</dbReference>
<dbReference type="Proteomes" id="UP000823561">
    <property type="component" value="Chromosome 16"/>
</dbReference>
<evidence type="ECO:0000313" key="11">
    <source>
        <dbReference type="Proteomes" id="UP000823561"/>
    </source>
</evidence>
<keyword evidence="4" id="KW-0238">DNA-binding</keyword>
<evidence type="ECO:0000256" key="8">
    <source>
        <dbReference type="SAM" id="MobiDB-lite"/>
    </source>
</evidence>
<feature type="compositionally biased region" description="Basic and acidic residues" evidence="8">
    <location>
        <begin position="416"/>
        <end position="427"/>
    </location>
</feature>
<evidence type="ECO:0000256" key="1">
    <source>
        <dbReference type="ARBA" id="ARBA00004123"/>
    </source>
</evidence>
<dbReference type="CDD" id="cd14692">
    <property type="entry name" value="bZIP_ATF4"/>
    <property type="match status" value="1"/>
</dbReference>
<evidence type="ECO:0000256" key="7">
    <source>
        <dbReference type="SAM" id="Coils"/>
    </source>
</evidence>
<evidence type="ECO:0000256" key="4">
    <source>
        <dbReference type="ARBA" id="ARBA00023125"/>
    </source>
</evidence>
<dbReference type="GO" id="GO:0042981">
    <property type="term" value="P:regulation of apoptotic process"/>
    <property type="evidence" value="ECO:0007669"/>
    <property type="project" value="UniProtKB-ARBA"/>
</dbReference>
<dbReference type="GO" id="GO:0001228">
    <property type="term" value="F:DNA-binding transcription activator activity, RNA polymerase II-specific"/>
    <property type="evidence" value="ECO:0007669"/>
    <property type="project" value="TreeGrafter"/>
</dbReference>
<feature type="region of interest" description="Disordered" evidence="8">
    <location>
        <begin position="17"/>
        <end position="83"/>
    </location>
</feature>
<evidence type="ECO:0000256" key="5">
    <source>
        <dbReference type="ARBA" id="ARBA00023163"/>
    </source>
</evidence>
<dbReference type="InterPro" id="IPR004827">
    <property type="entry name" value="bZIP"/>
</dbReference>
<dbReference type="Gene3D" id="1.20.5.170">
    <property type="match status" value="1"/>
</dbReference>
<keyword evidence="5" id="KW-0804">Transcription</keyword>
<protein>
    <recommendedName>
        <fullName evidence="9">BZIP domain-containing protein</fullName>
    </recommendedName>
</protein>
<comment type="subcellular location">
    <subcellularLocation>
        <location evidence="1">Nucleus</location>
    </subcellularLocation>
</comment>
<name>A0AAV6G5K6_9TELE</name>
<feature type="compositionally biased region" description="Low complexity" evidence="8">
    <location>
        <begin position="60"/>
        <end position="74"/>
    </location>
</feature>
<feature type="region of interest" description="Disordered" evidence="8">
    <location>
        <begin position="411"/>
        <end position="430"/>
    </location>
</feature>
<evidence type="ECO:0000256" key="3">
    <source>
        <dbReference type="ARBA" id="ARBA00023015"/>
    </source>
</evidence>
<comment type="similarity">
    <text evidence="2">Belongs to the bZIP family.</text>
</comment>
<keyword evidence="11" id="KW-1185">Reference proteome</keyword>
<proteinExistence type="inferred from homology"/>
<dbReference type="SMART" id="SM00338">
    <property type="entry name" value="BRLZ"/>
    <property type="match status" value="1"/>
</dbReference>
<dbReference type="GO" id="GO:0005634">
    <property type="term" value="C:nucleus"/>
    <property type="evidence" value="ECO:0007669"/>
    <property type="project" value="UniProtKB-SubCell"/>
</dbReference>
<dbReference type="SUPFAM" id="SSF57959">
    <property type="entry name" value="Leucine zipper domain"/>
    <property type="match status" value="1"/>
</dbReference>
<accession>A0AAV6G5K6</accession>
<evidence type="ECO:0000256" key="2">
    <source>
        <dbReference type="ARBA" id="ARBA00007163"/>
    </source>
</evidence>
<feature type="domain" description="BZIP" evidence="9">
    <location>
        <begin position="415"/>
        <end position="497"/>
    </location>
</feature>
<dbReference type="PANTHER" id="PTHR13044">
    <property type="entry name" value="ACTIVATING TRANSCRIPTION FACTOR ATF 4/5"/>
    <property type="match status" value="1"/>
</dbReference>
<dbReference type="AlphaFoldDB" id="A0AAV6G5K6"/>
<dbReference type="GO" id="GO:0000977">
    <property type="term" value="F:RNA polymerase II transcription regulatory region sequence-specific DNA binding"/>
    <property type="evidence" value="ECO:0007669"/>
    <property type="project" value="TreeGrafter"/>
</dbReference>
<comment type="caution">
    <text evidence="10">The sequence shown here is derived from an EMBL/GenBank/DDBJ whole genome shotgun (WGS) entry which is preliminary data.</text>
</comment>
<reference evidence="10" key="1">
    <citation type="submission" date="2020-10" db="EMBL/GenBank/DDBJ databases">
        <title>Chromosome-scale genome assembly of the Allis shad, Alosa alosa.</title>
        <authorList>
            <person name="Margot Z."/>
            <person name="Christophe K."/>
            <person name="Cabau C."/>
            <person name="Louis A."/>
            <person name="Berthelot C."/>
            <person name="Parey E."/>
            <person name="Roest Crollius H."/>
            <person name="Montfort J."/>
            <person name="Robinson-Rechavi M."/>
            <person name="Bucao C."/>
            <person name="Bouchez O."/>
            <person name="Gislard M."/>
            <person name="Lluch J."/>
            <person name="Milhes M."/>
            <person name="Lampietro C."/>
            <person name="Lopez Roques C."/>
            <person name="Donnadieu C."/>
            <person name="Braasch I."/>
            <person name="Desvignes T."/>
            <person name="Postlethwait J."/>
            <person name="Bobe J."/>
            <person name="Guiguen Y."/>
        </authorList>
    </citation>
    <scope>NUCLEOTIDE SEQUENCE</scope>
    <source>
        <strain evidence="10">M-15738</strain>
        <tissue evidence="10">Blood</tissue>
    </source>
</reference>
<evidence type="ECO:0000256" key="6">
    <source>
        <dbReference type="ARBA" id="ARBA00023242"/>
    </source>
</evidence>
<feature type="coiled-coil region" evidence="7">
    <location>
        <begin position="453"/>
        <end position="494"/>
    </location>
</feature>